<organism evidence="2 3">
    <name type="scientific">Duncaniella muris</name>
    <dbReference type="NCBI Taxonomy" id="2094150"/>
    <lineage>
        <taxon>Bacteria</taxon>
        <taxon>Pseudomonadati</taxon>
        <taxon>Bacteroidota</taxon>
        <taxon>Bacteroidia</taxon>
        <taxon>Bacteroidales</taxon>
        <taxon>Muribaculaceae</taxon>
        <taxon>Duncaniella</taxon>
    </lineage>
</organism>
<sequence length="181" mass="20749">MTIDEELSKILKANGFILLYNLLEATVRNSIKAIGNVIESEGIKYQDFSENLKKLWINHSFKSVDAQRIKHETIGPILDQIVNNEFLRLEEDAISFSGNIDAQKIREIAKRIGYKAPKDGRELVTIKEKRNQLAHGEKTFCEIGRNFTVGELVRLKDAMTSYISEVLDNVQDYIDTKAYRI</sequence>
<dbReference type="Pfam" id="PF18737">
    <property type="entry name" value="HEPN_MAE_28990"/>
    <property type="match status" value="1"/>
</dbReference>
<feature type="domain" description="MAE-28990/MAE-18760-like HEPN" evidence="1">
    <location>
        <begin position="6"/>
        <end position="179"/>
    </location>
</feature>
<evidence type="ECO:0000313" key="3">
    <source>
        <dbReference type="Proteomes" id="UP000244905"/>
    </source>
</evidence>
<evidence type="ECO:0000313" key="2">
    <source>
        <dbReference type="EMBL" id="PWB01273.1"/>
    </source>
</evidence>
<gene>
    <name evidence="2" type="ORF">C5O23_10095</name>
</gene>
<evidence type="ECO:0000259" key="1">
    <source>
        <dbReference type="Pfam" id="PF18737"/>
    </source>
</evidence>
<dbReference type="InterPro" id="IPR040788">
    <property type="entry name" value="HEPN_MAE_28990"/>
</dbReference>
<dbReference type="AlphaFoldDB" id="A0A2V1IIV1"/>
<reference evidence="3" key="1">
    <citation type="submission" date="2018-02" db="EMBL/GenBank/DDBJ databases">
        <authorList>
            <person name="Clavel T."/>
            <person name="Strowig T."/>
        </authorList>
    </citation>
    <scope>NUCLEOTIDE SEQUENCE [LARGE SCALE GENOMIC DNA]</scope>
    <source>
        <strain evidence="3">DSM 103720</strain>
    </source>
</reference>
<proteinExistence type="predicted"/>
<accession>A0A2V1IIV1</accession>
<dbReference type="EMBL" id="PUEC01000023">
    <property type="protein sequence ID" value="PWB01273.1"/>
    <property type="molecule type" value="Genomic_DNA"/>
</dbReference>
<protein>
    <recommendedName>
        <fullName evidence="1">MAE-28990/MAE-18760-like HEPN domain-containing protein</fullName>
    </recommendedName>
</protein>
<name>A0A2V1IIV1_9BACT</name>
<keyword evidence="3" id="KW-1185">Reference proteome</keyword>
<dbReference type="Proteomes" id="UP000244905">
    <property type="component" value="Unassembled WGS sequence"/>
</dbReference>
<comment type="caution">
    <text evidence="2">The sequence shown here is derived from an EMBL/GenBank/DDBJ whole genome shotgun (WGS) entry which is preliminary data.</text>
</comment>